<proteinExistence type="predicted"/>
<name>Q0UND7_PHANO</name>
<dbReference type="PANTHER" id="PTHR43481">
    <property type="entry name" value="FRUCTOSE-1-PHOSPHATE PHOSPHATASE"/>
    <property type="match status" value="1"/>
</dbReference>
<dbReference type="InParanoid" id="Q0UND7"/>
<dbReference type="RefSeq" id="XP_001797090.1">
    <property type="nucleotide sequence ID" value="XM_001797038.1"/>
</dbReference>
<dbReference type="OMA" id="HGRQGYA"/>
<dbReference type="GeneID" id="5973980"/>
<dbReference type="InterPro" id="IPR036412">
    <property type="entry name" value="HAD-like_sf"/>
</dbReference>
<organism evidence="1 2">
    <name type="scientific">Phaeosphaeria nodorum (strain SN15 / ATCC MYA-4574 / FGSC 10173)</name>
    <name type="common">Glume blotch fungus</name>
    <name type="synonym">Parastagonospora nodorum</name>
    <dbReference type="NCBI Taxonomy" id="321614"/>
    <lineage>
        <taxon>Eukaryota</taxon>
        <taxon>Fungi</taxon>
        <taxon>Dikarya</taxon>
        <taxon>Ascomycota</taxon>
        <taxon>Pezizomycotina</taxon>
        <taxon>Dothideomycetes</taxon>
        <taxon>Pleosporomycetidae</taxon>
        <taxon>Pleosporales</taxon>
        <taxon>Pleosporineae</taxon>
        <taxon>Phaeosphaeriaceae</taxon>
        <taxon>Parastagonospora</taxon>
    </lineage>
</organism>
<dbReference type="PANTHER" id="PTHR43481:SF4">
    <property type="entry name" value="GLYCEROL-1-PHOSPHATE PHOSPHOHYDROLASE 1-RELATED"/>
    <property type="match status" value="1"/>
</dbReference>
<protein>
    <submittedName>
        <fullName evidence="1">Uncharacterized protein</fullName>
    </submittedName>
</protein>
<dbReference type="AlphaFoldDB" id="Q0UND7"/>
<dbReference type="HOGENOM" id="CLU_045011_26_0_1"/>
<dbReference type="KEGG" id="pno:SNOG_06727"/>
<dbReference type="Pfam" id="PF13419">
    <property type="entry name" value="HAD_2"/>
    <property type="match status" value="1"/>
</dbReference>
<dbReference type="InterPro" id="IPR051806">
    <property type="entry name" value="HAD-like_SPP"/>
</dbReference>
<dbReference type="STRING" id="321614.Q0UND7"/>
<dbReference type="Proteomes" id="UP000001055">
    <property type="component" value="Unassembled WGS sequence"/>
</dbReference>
<dbReference type="SUPFAM" id="SSF56784">
    <property type="entry name" value="HAD-like"/>
    <property type="match status" value="1"/>
</dbReference>
<dbReference type="FunCoup" id="Q0UND7">
    <property type="interactions" value="355"/>
</dbReference>
<dbReference type="InterPro" id="IPR006439">
    <property type="entry name" value="HAD-SF_hydro_IA"/>
</dbReference>
<reference evidence="2" key="1">
    <citation type="journal article" date="2007" name="Plant Cell">
        <title>Dothideomycete-plant interactions illuminated by genome sequencing and EST analysis of the wheat pathogen Stagonospora nodorum.</title>
        <authorList>
            <person name="Hane J.K."/>
            <person name="Lowe R.G."/>
            <person name="Solomon P.S."/>
            <person name="Tan K.C."/>
            <person name="Schoch C.L."/>
            <person name="Spatafora J.W."/>
            <person name="Crous P.W."/>
            <person name="Kodira C."/>
            <person name="Birren B.W."/>
            <person name="Galagan J.E."/>
            <person name="Torriani S.F."/>
            <person name="McDonald B.A."/>
            <person name="Oliver R.P."/>
        </authorList>
    </citation>
    <scope>NUCLEOTIDE SEQUENCE [LARGE SCALE GENOMIC DNA]</scope>
    <source>
        <strain evidence="2">SN15 / ATCC MYA-4574 / FGSC 10173</strain>
    </source>
</reference>
<dbReference type="VEuPathDB" id="FungiDB:JI435_067270"/>
<accession>Q0UND7</accession>
<dbReference type="FunFam" id="3.40.50.1000:FF:000412">
    <property type="entry name" value="HAD-superfamily hydrolase, subfamily IA, variant 3 containing protein"/>
    <property type="match status" value="1"/>
</dbReference>
<dbReference type="Gene3D" id="3.40.50.1000">
    <property type="entry name" value="HAD superfamily/HAD-like"/>
    <property type="match status" value="1"/>
</dbReference>
<dbReference type="eggNOG" id="KOG2914">
    <property type="taxonomic scope" value="Eukaryota"/>
</dbReference>
<evidence type="ECO:0000313" key="1">
    <source>
        <dbReference type="EMBL" id="EAT85378.1"/>
    </source>
</evidence>
<sequence length="184" mass="19717">MEMPSLGQLNNSDISHAEGLIPKEFGQDAVEIPGSRTLLEKLEEQAIPWCIVTSGTRPLVTGWLDVMSLSDLSSQRELAHPKKLVTAEDVESGKPDPACYQLGAKLLGLQQLSPSIVVFEDAPAGVRSGKAAGYTVVALFTTHKLEQLIEAGADYIVQDMRSVTISSWDKTTGVAQLSIANALV</sequence>
<gene>
    <name evidence="1" type="ORF">SNOG_06727</name>
</gene>
<dbReference type="InterPro" id="IPR041492">
    <property type="entry name" value="HAD_2"/>
</dbReference>
<evidence type="ECO:0000313" key="2">
    <source>
        <dbReference type="Proteomes" id="UP000001055"/>
    </source>
</evidence>
<dbReference type="GO" id="GO:0005975">
    <property type="term" value="P:carbohydrate metabolic process"/>
    <property type="evidence" value="ECO:0000318"/>
    <property type="project" value="GO_Central"/>
</dbReference>
<dbReference type="EMBL" id="CH445334">
    <property type="protein sequence ID" value="EAT85378.1"/>
    <property type="molecule type" value="Genomic_DNA"/>
</dbReference>
<dbReference type="InterPro" id="IPR023214">
    <property type="entry name" value="HAD_sf"/>
</dbReference>
<dbReference type="GO" id="GO:0050308">
    <property type="term" value="F:sugar-phosphatase activity"/>
    <property type="evidence" value="ECO:0000318"/>
    <property type="project" value="GO_Central"/>
</dbReference>
<dbReference type="NCBIfam" id="TIGR01509">
    <property type="entry name" value="HAD-SF-IA-v3"/>
    <property type="match status" value="1"/>
</dbReference>